<evidence type="ECO:0000256" key="2">
    <source>
        <dbReference type="SAM" id="Phobius"/>
    </source>
</evidence>
<evidence type="ECO:0000256" key="1">
    <source>
        <dbReference type="SAM" id="MobiDB-lite"/>
    </source>
</evidence>
<dbReference type="OrthoDB" id="199722at2"/>
<accession>A0A290Q3V2</accession>
<keyword evidence="2" id="KW-0812">Transmembrane</keyword>
<keyword evidence="4" id="KW-1185">Reference proteome</keyword>
<feature type="transmembrane region" description="Helical" evidence="2">
    <location>
        <begin position="86"/>
        <end position="103"/>
    </location>
</feature>
<reference evidence="3 4" key="1">
    <citation type="submission" date="2017-09" db="EMBL/GenBank/DDBJ databases">
        <title>Complete genome sequence of Verrucomicrobial strain HZ-65, isolated from freshwater.</title>
        <authorList>
            <person name="Choi A."/>
        </authorList>
    </citation>
    <scope>NUCLEOTIDE SEQUENCE [LARGE SCALE GENOMIC DNA]</scope>
    <source>
        <strain evidence="3 4">HZ-65</strain>
    </source>
</reference>
<evidence type="ECO:0000313" key="3">
    <source>
        <dbReference type="EMBL" id="ATC63103.1"/>
    </source>
</evidence>
<name>A0A290Q3V2_9BACT</name>
<dbReference type="EMBL" id="CP023344">
    <property type="protein sequence ID" value="ATC63103.1"/>
    <property type="molecule type" value="Genomic_DNA"/>
</dbReference>
<sequence length="111" mass="11859">MAPPFASPTPASSPSSESPPPGSIAAWRIFLRFIGALLAVVIFTYWAAAGANTGFTKDKIALKKTDEVTGIEFVEYQDHFLPGIEFLAAGTGLGLALIAITFFRKKTKHTS</sequence>
<keyword evidence="2" id="KW-1133">Transmembrane helix</keyword>
<organism evidence="3 4">
    <name type="scientific">Nibricoccus aquaticus</name>
    <dbReference type="NCBI Taxonomy" id="2576891"/>
    <lineage>
        <taxon>Bacteria</taxon>
        <taxon>Pseudomonadati</taxon>
        <taxon>Verrucomicrobiota</taxon>
        <taxon>Opitutia</taxon>
        <taxon>Opitutales</taxon>
        <taxon>Opitutaceae</taxon>
        <taxon>Nibricoccus</taxon>
    </lineage>
</organism>
<gene>
    <name evidence="3" type="ORF">CMV30_03545</name>
</gene>
<dbReference type="RefSeq" id="WP_096054735.1">
    <property type="nucleotide sequence ID" value="NZ_CP023344.1"/>
</dbReference>
<protein>
    <submittedName>
        <fullName evidence="3">Uncharacterized protein</fullName>
    </submittedName>
</protein>
<evidence type="ECO:0000313" key="4">
    <source>
        <dbReference type="Proteomes" id="UP000217265"/>
    </source>
</evidence>
<keyword evidence="2" id="KW-0472">Membrane</keyword>
<dbReference type="AlphaFoldDB" id="A0A290Q3V2"/>
<dbReference type="Proteomes" id="UP000217265">
    <property type="component" value="Chromosome"/>
</dbReference>
<dbReference type="KEGG" id="vbh:CMV30_03545"/>
<feature type="region of interest" description="Disordered" evidence="1">
    <location>
        <begin position="1"/>
        <end position="21"/>
    </location>
</feature>
<feature type="transmembrane region" description="Helical" evidence="2">
    <location>
        <begin position="29"/>
        <end position="48"/>
    </location>
</feature>
<proteinExistence type="predicted"/>